<feature type="transmembrane region" description="Helical" evidence="1">
    <location>
        <begin position="18"/>
        <end position="39"/>
    </location>
</feature>
<proteinExistence type="predicted"/>
<keyword evidence="1" id="KW-0472">Membrane</keyword>
<dbReference type="RefSeq" id="WP_106585330.1">
    <property type="nucleotide sequence ID" value="NZ_PYGA01000018.1"/>
</dbReference>
<feature type="transmembrane region" description="Helical" evidence="1">
    <location>
        <begin position="358"/>
        <end position="381"/>
    </location>
</feature>
<feature type="transmembrane region" description="Helical" evidence="1">
    <location>
        <begin position="426"/>
        <end position="450"/>
    </location>
</feature>
<accession>A0A2P8D529</accession>
<feature type="transmembrane region" description="Helical" evidence="1">
    <location>
        <begin position="59"/>
        <end position="78"/>
    </location>
</feature>
<feature type="transmembrane region" description="Helical" evidence="1">
    <location>
        <begin position="241"/>
        <end position="261"/>
    </location>
</feature>
<name>A0A2P8D529_9ACTN</name>
<feature type="transmembrane region" description="Helical" evidence="1">
    <location>
        <begin position="317"/>
        <end position="338"/>
    </location>
</feature>
<keyword evidence="1" id="KW-0812">Transmembrane</keyword>
<keyword evidence="4" id="KW-1185">Reference proteome</keyword>
<reference evidence="3 4" key="1">
    <citation type="submission" date="2018-03" db="EMBL/GenBank/DDBJ databases">
        <title>Genomic Encyclopedia of Archaeal and Bacterial Type Strains, Phase II (KMG-II): from individual species to whole genera.</title>
        <authorList>
            <person name="Goeker M."/>
        </authorList>
    </citation>
    <scope>NUCLEOTIDE SEQUENCE [LARGE SCALE GENOMIC DNA]</scope>
    <source>
        <strain evidence="3 4">DSM 45312</strain>
    </source>
</reference>
<sequence length="451" mass="47517">MSEGIETAEAVPRNRARFVLATLLGLVFFLLPIPANGSWTIPFDLLVSGIQDVAPGAVRYYALAAVLLAAALTVAAALQKRGLVPTGRFDLKMFATGPVFTGLRLLGAVLAVMIVADTGPAAVLADGVGPMIFDSVVVAVAVIVPIGAVFVTLLVSFGGLEFIGTLARPVMRPVFKVPGRGALDALASFVGSYSIGLYVTNRMYLEGRYSAREAIVLATCFSSVSLGFFAVVTATLDLMPFFPVIVGSVLLISIVLSIVLVRIPPLSRKPDDYVGEANPEPAPERPLLRSAVRSGVRRAGESDGVVRESARALAEGFRLALVIVPTILAVGTLAVLVAEHTPVFAWLGRPLEPVIALLGIPDAATVAPASLIGISEMFLPALLSTGLAIEAKFFVAVLSLSQILFFSATIPLLLELDIPIGLRDCVILFFLRTVISIPLVAGITHLVFWLV</sequence>
<dbReference type="Proteomes" id="UP000240542">
    <property type="component" value="Unassembled WGS sequence"/>
</dbReference>
<dbReference type="InterPro" id="IPR011642">
    <property type="entry name" value="Gate_dom"/>
</dbReference>
<evidence type="ECO:0000313" key="3">
    <source>
        <dbReference type="EMBL" id="PSK92326.1"/>
    </source>
</evidence>
<organism evidence="3 4">
    <name type="scientific">Murinocardiopsis flavida</name>
    <dbReference type="NCBI Taxonomy" id="645275"/>
    <lineage>
        <taxon>Bacteria</taxon>
        <taxon>Bacillati</taxon>
        <taxon>Actinomycetota</taxon>
        <taxon>Actinomycetes</taxon>
        <taxon>Streptosporangiales</taxon>
        <taxon>Nocardiopsidaceae</taxon>
        <taxon>Murinocardiopsis</taxon>
    </lineage>
</organism>
<evidence type="ECO:0000313" key="4">
    <source>
        <dbReference type="Proteomes" id="UP000240542"/>
    </source>
</evidence>
<dbReference type="EMBL" id="PYGA01000018">
    <property type="protein sequence ID" value="PSK92326.1"/>
    <property type="molecule type" value="Genomic_DNA"/>
</dbReference>
<dbReference type="OrthoDB" id="1633380at2"/>
<feature type="transmembrane region" description="Helical" evidence="1">
    <location>
        <begin position="393"/>
        <end position="414"/>
    </location>
</feature>
<evidence type="ECO:0000256" key="1">
    <source>
        <dbReference type="SAM" id="Phobius"/>
    </source>
</evidence>
<feature type="transmembrane region" description="Helical" evidence="1">
    <location>
        <begin position="99"/>
        <end position="116"/>
    </location>
</feature>
<feature type="domain" description="Nucleoside transporter/FeoB GTPase Gate" evidence="2">
    <location>
        <begin position="139"/>
        <end position="235"/>
    </location>
</feature>
<keyword evidence="1" id="KW-1133">Transmembrane helix</keyword>
<protein>
    <submittedName>
        <fullName evidence="3">Nucleoside recognition membrane protein YjiH</fullName>
    </submittedName>
</protein>
<comment type="caution">
    <text evidence="3">The sequence shown here is derived from an EMBL/GenBank/DDBJ whole genome shotgun (WGS) entry which is preliminary data.</text>
</comment>
<dbReference type="Pfam" id="PF07670">
    <property type="entry name" value="Gate"/>
    <property type="match status" value="1"/>
</dbReference>
<gene>
    <name evidence="3" type="ORF">CLV63_11885</name>
</gene>
<evidence type="ECO:0000259" key="2">
    <source>
        <dbReference type="Pfam" id="PF07670"/>
    </source>
</evidence>
<feature type="transmembrane region" description="Helical" evidence="1">
    <location>
        <begin position="214"/>
        <end position="235"/>
    </location>
</feature>
<dbReference type="AlphaFoldDB" id="A0A2P8D529"/>
<feature type="transmembrane region" description="Helical" evidence="1">
    <location>
        <begin position="136"/>
        <end position="163"/>
    </location>
</feature>